<proteinExistence type="predicted"/>
<evidence type="ECO:0000313" key="2">
    <source>
        <dbReference type="EMBL" id="CAE7539881.1"/>
    </source>
</evidence>
<keyword evidence="1" id="KW-0812">Transmembrane</keyword>
<feature type="transmembrane region" description="Helical" evidence="1">
    <location>
        <begin position="6"/>
        <end position="26"/>
    </location>
</feature>
<keyword evidence="1" id="KW-1133">Transmembrane helix</keyword>
<feature type="transmembrane region" description="Helical" evidence="1">
    <location>
        <begin position="47"/>
        <end position="70"/>
    </location>
</feature>
<dbReference type="AlphaFoldDB" id="A0A812TTE3"/>
<feature type="transmembrane region" description="Helical" evidence="1">
    <location>
        <begin position="192"/>
        <end position="214"/>
    </location>
</feature>
<name>A0A812TTE3_9DINO</name>
<dbReference type="EMBL" id="CAJNDS010002599">
    <property type="protein sequence ID" value="CAE7539881.1"/>
    <property type="molecule type" value="Genomic_DNA"/>
</dbReference>
<keyword evidence="1" id="KW-0472">Membrane</keyword>
<dbReference type="Proteomes" id="UP000604046">
    <property type="component" value="Unassembled WGS sequence"/>
</dbReference>
<organism evidence="2 3">
    <name type="scientific">Symbiodinium natans</name>
    <dbReference type="NCBI Taxonomy" id="878477"/>
    <lineage>
        <taxon>Eukaryota</taxon>
        <taxon>Sar</taxon>
        <taxon>Alveolata</taxon>
        <taxon>Dinophyceae</taxon>
        <taxon>Suessiales</taxon>
        <taxon>Symbiodiniaceae</taxon>
        <taxon>Symbiodinium</taxon>
    </lineage>
</organism>
<evidence type="ECO:0000256" key="1">
    <source>
        <dbReference type="SAM" id="Phobius"/>
    </source>
</evidence>
<accession>A0A812TTE3</accession>
<comment type="caution">
    <text evidence="2">The sequence shown here is derived from an EMBL/GenBank/DDBJ whole genome shotgun (WGS) entry which is preliminary data.</text>
</comment>
<gene>
    <name evidence="2" type="ORF">SNAT2548_LOCUS30272</name>
</gene>
<protein>
    <submittedName>
        <fullName evidence="2">Uncharacterized protein</fullName>
    </submittedName>
</protein>
<sequence>MDFTVAFFAVSLLVVAVFWACHILGLDVGWDAKSGEWLRAASTAAGYILAFYVLATLAGGVLVILLGVVFSCLALSLIFIISLVTAPFLVSSATGLGRCHFDRAVMLCLPVPGSNDAIPISYCIFPAYLLKWLWHLYTMWQLCRAERPSEETHPDQGKCRSWACWPCEVLFQLLDTWSDVSVALGAWSLLPMAWSVLFAPTVLLSISSFCWVASQKPVSGKTNPFWIKLQLCEDILQSALALVGIFLYSRAGAPQEPFMLTTLADSLLRCFLQFPLLQTRSYADRHLILATDDTWARVGTNALRQGSW</sequence>
<feature type="transmembrane region" description="Helical" evidence="1">
    <location>
        <begin position="76"/>
        <end position="96"/>
    </location>
</feature>
<reference evidence="2" key="1">
    <citation type="submission" date="2021-02" db="EMBL/GenBank/DDBJ databases">
        <authorList>
            <person name="Dougan E. K."/>
            <person name="Rhodes N."/>
            <person name="Thang M."/>
            <person name="Chan C."/>
        </authorList>
    </citation>
    <scope>NUCLEOTIDE SEQUENCE</scope>
</reference>
<evidence type="ECO:0000313" key="3">
    <source>
        <dbReference type="Proteomes" id="UP000604046"/>
    </source>
</evidence>
<keyword evidence="3" id="KW-1185">Reference proteome</keyword>
<dbReference type="OrthoDB" id="10510122at2759"/>